<gene>
    <name evidence="18" type="ORF">MACH21_00990</name>
</gene>
<keyword evidence="6" id="KW-0269">Exonuclease</keyword>
<dbReference type="EC" id="5.6.2.4" evidence="12"/>
<dbReference type="PANTHER" id="PTHR11070:SF2">
    <property type="entry name" value="ATP-DEPENDENT DNA HELICASE SRS2"/>
    <property type="match status" value="1"/>
</dbReference>
<dbReference type="GO" id="GO:0003677">
    <property type="term" value="F:DNA binding"/>
    <property type="evidence" value="ECO:0007669"/>
    <property type="project" value="UniProtKB-KW"/>
</dbReference>
<evidence type="ECO:0000256" key="9">
    <source>
        <dbReference type="ARBA" id="ARBA00023204"/>
    </source>
</evidence>
<keyword evidence="8" id="KW-0238">DNA-binding</keyword>
<evidence type="ECO:0000256" key="2">
    <source>
        <dbReference type="ARBA" id="ARBA00022741"/>
    </source>
</evidence>
<dbReference type="InterPro" id="IPR014017">
    <property type="entry name" value="DNA_helicase_UvrD-like_C"/>
</dbReference>
<evidence type="ECO:0000256" key="15">
    <source>
        <dbReference type="PROSITE-ProRule" id="PRU00560"/>
    </source>
</evidence>
<keyword evidence="7 15" id="KW-0067">ATP-binding</keyword>
<dbReference type="InterPro" id="IPR000212">
    <property type="entry name" value="DNA_helicase_UvrD/REP"/>
</dbReference>
<feature type="binding site" evidence="15">
    <location>
        <begin position="22"/>
        <end position="29"/>
    </location>
    <ligand>
        <name>ATP</name>
        <dbReference type="ChEBI" id="CHEBI:30616"/>
    </ligand>
</feature>
<feature type="domain" description="UvrD-like helicase C-terminal" evidence="17">
    <location>
        <begin position="495"/>
        <end position="775"/>
    </location>
</feature>
<evidence type="ECO:0000256" key="10">
    <source>
        <dbReference type="ARBA" id="ARBA00023235"/>
    </source>
</evidence>
<protein>
    <recommendedName>
        <fullName evidence="12">DNA 3'-5' helicase</fullName>
        <ecNumber evidence="12">5.6.2.4</ecNumber>
    </recommendedName>
    <alternativeName>
        <fullName evidence="13">DNA 3'-5' helicase II</fullName>
    </alternativeName>
</protein>
<feature type="domain" description="UvrD-like helicase ATP-binding" evidence="16">
    <location>
        <begin position="1"/>
        <end position="474"/>
    </location>
</feature>
<dbReference type="Proteomes" id="UP001337723">
    <property type="component" value="Chromosome"/>
</dbReference>
<keyword evidence="10" id="KW-0413">Isomerase</keyword>
<dbReference type="Gene3D" id="3.40.50.300">
    <property type="entry name" value="P-loop containing nucleotide triphosphate hydrolases"/>
    <property type="match status" value="3"/>
</dbReference>
<sequence length="1128" mass="121291">MDEATLAQVRAADPATSTWLSANAGSGKTRVLTDRVARLLLDGVKPEHILCLTYTKAAAMEMQNRLFKRLGEWAMKDDAALTHALTEIGVEGLSAELLGRARTLFARAIETPGGLKIQTIHSFCASVLRRFPLEAGVSPGFTEIDERVQARLIVELLDRMAEDARTRDVVDLAAAALSEDDGLERLARAVAGQAEALEEPWDWPAICDWAGIAPGLSEAGLLGMALDGSEADLAKSLIAHLDTTVQPQAKLADRLGSMPWDRMTLADLAELEAACLTQSGAKEGQPKAIANATVRKAMGPDLVAAYDDLAERLAQVRPLRLGYLTARRTDALHRFAEAFLPLYAQAKAQRGWLDFDDLIRATRKLLTSRDMAQWVLFRLDGGIDHILVDESQDTSPAQWQIVARLAEEFASGQGARPDARRTIFVVGDKKQSIYSFQGADPGGFDRMRDHFAARHAEADLPFQPAELVHSFRSAPVILSLVDRVAAGAGEPGVGPGVQHRAFFGEKPGRVDLWPVVPATPSNADEVAWDDPQDIVSDDHHNSILARKIAERIGDMLAAGHPIWTRNGPRPVVAEDILILVQRRSPLFRKIIAALKTAGLPVAGVDRAQIAEPLAVRDLIALMRFLALPEDDLSLACVLRSPIVGLSEDALFRLAHGRGEKTFLWRALRDRAGEWPEAVALLDDLRRQADYLRPYDLLERVLIQHGARLRLIARLGPEAEDGIDAMLSQALAYEAIEVPSLTGFVGWLDSGQVTVKRDLAKPNGQIRVMTVHGAKGLEAPVVILPDTAIQKGGGGGPKIQLVTPEGGPLVWARSADAPEDVRAALATRAQAEAEERNRLLYVAMTRAESWLIVAAAGQTDTKDIDPAKSWYATIRAAMEEEGAAPLILHGEEEQGLRLQAGDWTCLAAAGGARPGLPDLPDWAKAPAPPSVRAVPAKSPSDLGGAKIVGGAREGLEEAAALRRGSLIHLLLEHLPRIPQAGWHEAAPGIVALEPGEVTEAELSGLMAEAVGVLTPQNLAHLFAPDALAEVTLTGDSPALGGAMLGVIDRLIVTEDRVLAVDFKTNAVVPDSVEAVPEGLLRQMGAYAAMLAPLYPGREIATAILWTRTARLMELPHDIVSAALARASTA</sequence>
<dbReference type="GO" id="GO:0033202">
    <property type="term" value="C:DNA helicase complex"/>
    <property type="evidence" value="ECO:0007669"/>
    <property type="project" value="TreeGrafter"/>
</dbReference>
<reference evidence="18 19" key="1">
    <citation type="submission" date="2023-01" db="EMBL/GenBank/DDBJ databases">
        <title>Complete genome sequence of Roseicyclus marinus strain Dej080120_10.</title>
        <authorList>
            <person name="Ueki S."/>
            <person name="Maruyama F."/>
        </authorList>
    </citation>
    <scope>NUCLEOTIDE SEQUENCE [LARGE SCALE GENOMIC DNA]</scope>
    <source>
        <strain evidence="18 19">Dej080120_10</strain>
    </source>
</reference>
<dbReference type="PANTHER" id="PTHR11070">
    <property type="entry name" value="UVRD / RECB / PCRA DNA HELICASE FAMILY MEMBER"/>
    <property type="match status" value="1"/>
</dbReference>
<evidence type="ECO:0000259" key="17">
    <source>
        <dbReference type="PROSITE" id="PS51217"/>
    </source>
</evidence>
<name>A0AA48KGV1_9RHOB</name>
<dbReference type="InterPro" id="IPR014016">
    <property type="entry name" value="UvrD-like_ATP-bd"/>
</dbReference>
<evidence type="ECO:0000256" key="14">
    <source>
        <dbReference type="ARBA" id="ARBA00048988"/>
    </source>
</evidence>
<evidence type="ECO:0000256" key="7">
    <source>
        <dbReference type="ARBA" id="ARBA00022840"/>
    </source>
</evidence>
<evidence type="ECO:0000313" key="18">
    <source>
        <dbReference type="EMBL" id="BDW83922.1"/>
    </source>
</evidence>
<dbReference type="PROSITE" id="PS51198">
    <property type="entry name" value="UVRD_HELICASE_ATP_BIND"/>
    <property type="match status" value="1"/>
</dbReference>
<evidence type="ECO:0000256" key="6">
    <source>
        <dbReference type="ARBA" id="ARBA00022839"/>
    </source>
</evidence>
<dbReference type="Gene3D" id="3.90.320.10">
    <property type="match status" value="1"/>
</dbReference>
<comment type="catalytic activity">
    <reaction evidence="14">
        <text>ATP + H2O = ADP + phosphate + H(+)</text>
        <dbReference type="Rhea" id="RHEA:13065"/>
        <dbReference type="ChEBI" id="CHEBI:15377"/>
        <dbReference type="ChEBI" id="CHEBI:15378"/>
        <dbReference type="ChEBI" id="CHEBI:30616"/>
        <dbReference type="ChEBI" id="CHEBI:43474"/>
        <dbReference type="ChEBI" id="CHEBI:456216"/>
        <dbReference type="EC" id="5.6.2.4"/>
    </reaction>
</comment>
<dbReference type="GO" id="GO:0043138">
    <property type="term" value="F:3'-5' DNA helicase activity"/>
    <property type="evidence" value="ECO:0007669"/>
    <property type="project" value="UniProtKB-EC"/>
</dbReference>
<evidence type="ECO:0000256" key="13">
    <source>
        <dbReference type="ARBA" id="ARBA00034923"/>
    </source>
</evidence>
<dbReference type="Pfam" id="PF12705">
    <property type="entry name" value="PDDEXK_1"/>
    <property type="match status" value="1"/>
</dbReference>
<organism evidence="18 19">
    <name type="scientific">Roseicyclus marinus</name>
    <dbReference type="NCBI Taxonomy" id="2161673"/>
    <lineage>
        <taxon>Bacteria</taxon>
        <taxon>Pseudomonadati</taxon>
        <taxon>Pseudomonadota</taxon>
        <taxon>Alphaproteobacteria</taxon>
        <taxon>Rhodobacterales</taxon>
        <taxon>Roseobacteraceae</taxon>
        <taxon>Roseicyclus</taxon>
    </lineage>
</organism>
<dbReference type="Pfam" id="PF00580">
    <property type="entry name" value="UvrD-helicase"/>
    <property type="match status" value="1"/>
</dbReference>
<evidence type="ECO:0000256" key="5">
    <source>
        <dbReference type="ARBA" id="ARBA00022806"/>
    </source>
</evidence>
<evidence type="ECO:0000256" key="4">
    <source>
        <dbReference type="ARBA" id="ARBA00022801"/>
    </source>
</evidence>
<dbReference type="SUPFAM" id="SSF52540">
    <property type="entry name" value="P-loop containing nucleoside triphosphate hydrolases"/>
    <property type="match status" value="1"/>
</dbReference>
<dbReference type="NCBIfam" id="TIGR02784">
    <property type="entry name" value="addA_alphas"/>
    <property type="match status" value="1"/>
</dbReference>
<dbReference type="GO" id="GO:0005829">
    <property type="term" value="C:cytosol"/>
    <property type="evidence" value="ECO:0007669"/>
    <property type="project" value="TreeGrafter"/>
</dbReference>
<dbReference type="InterPro" id="IPR011604">
    <property type="entry name" value="PDDEXK-like_dom_sf"/>
</dbReference>
<dbReference type="Pfam" id="PF13361">
    <property type="entry name" value="UvrD_C"/>
    <property type="match status" value="1"/>
</dbReference>
<dbReference type="GO" id="GO:0005524">
    <property type="term" value="F:ATP binding"/>
    <property type="evidence" value="ECO:0007669"/>
    <property type="project" value="UniProtKB-UniRule"/>
</dbReference>
<dbReference type="KEGG" id="rmai:MACH21_00990"/>
<keyword evidence="1" id="KW-0540">Nuclease</keyword>
<evidence type="ECO:0000256" key="8">
    <source>
        <dbReference type="ARBA" id="ARBA00023125"/>
    </source>
</evidence>
<evidence type="ECO:0000256" key="12">
    <source>
        <dbReference type="ARBA" id="ARBA00034808"/>
    </source>
</evidence>
<dbReference type="InterPro" id="IPR038726">
    <property type="entry name" value="PDDEXK_AddAB-type"/>
</dbReference>
<dbReference type="GO" id="GO:0004527">
    <property type="term" value="F:exonuclease activity"/>
    <property type="evidence" value="ECO:0007669"/>
    <property type="project" value="UniProtKB-KW"/>
</dbReference>
<proteinExistence type="predicted"/>
<dbReference type="Gene3D" id="1.10.486.10">
    <property type="entry name" value="PCRA, domain 4"/>
    <property type="match status" value="1"/>
</dbReference>
<evidence type="ECO:0000256" key="11">
    <source>
        <dbReference type="ARBA" id="ARBA00034617"/>
    </source>
</evidence>
<keyword evidence="2 15" id="KW-0547">Nucleotide-binding</keyword>
<keyword evidence="4 15" id="KW-0378">Hydrolase</keyword>
<dbReference type="GO" id="GO:0000725">
    <property type="term" value="P:recombinational repair"/>
    <property type="evidence" value="ECO:0007669"/>
    <property type="project" value="TreeGrafter"/>
</dbReference>
<keyword evidence="19" id="KW-1185">Reference proteome</keyword>
<keyword evidence="5 15" id="KW-0347">Helicase</keyword>
<dbReference type="EMBL" id="AP027266">
    <property type="protein sequence ID" value="BDW83922.1"/>
    <property type="molecule type" value="Genomic_DNA"/>
</dbReference>
<accession>A0AA48KGV1</accession>
<evidence type="ECO:0000259" key="16">
    <source>
        <dbReference type="PROSITE" id="PS51198"/>
    </source>
</evidence>
<dbReference type="PROSITE" id="PS51217">
    <property type="entry name" value="UVRD_HELICASE_CTER"/>
    <property type="match status" value="1"/>
</dbReference>
<dbReference type="InterPro" id="IPR014151">
    <property type="entry name" value="DNA_helicase_AddA"/>
</dbReference>
<comment type="catalytic activity">
    <reaction evidence="11">
        <text>Couples ATP hydrolysis with the unwinding of duplex DNA by translocating in the 3'-5' direction.</text>
        <dbReference type="EC" id="5.6.2.4"/>
    </reaction>
</comment>
<dbReference type="AlphaFoldDB" id="A0AA48KGV1"/>
<dbReference type="InterPro" id="IPR027417">
    <property type="entry name" value="P-loop_NTPase"/>
</dbReference>
<evidence type="ECO:0000256" key="1">
    <source>
        <dbReference type="ARBA" id="ARBA00022722"/>
    </source>
</evidence>
<evidence type="ECO:0000313" key="19">
    <source>
        <dbReference type="Proteomes" id="UP001337723"/>
    </source>
</evidence>
<keyword evidence="3" id="KW-0227">DNA damage</keyword>
<keyword evidence="9" id="KW-0234">DNA repair</keyword>
<evidence type="ECO:0000256" key="3">
    <source>
        <dbReference type="ARBA" id="ARBA00022763"/>
    </source>
</evidence>